<dbReference type="Gene3D" id="3.40.190.10">
    <property type="entry name" value="Periplasmic binding protein-like II"/>
    <property type="match status" value="1"/>
</dbReference>
<dbReference type="PANTHER" id="PTHR30290:SF38">
    <property type="entry name" value="D,D-DIPEPTIDE-BINDING PERIPLASMIC PROTEIN DDPA-RELATED"/>
    <property type="match status" value="1"/>
</dbReference>
<dbReference type="GO" id="GO:0015833">
    <property type="term" value="P:peptide transport"/>
    <property type="evidence" value="ECO:0007669"/>
    <property type="project" value="TreeGrafter"/>
</dbReference>
<proteinExistence type="inferred from homology"/>
<dbReference type="AlphaFoldDB" id="A0A6J4VU90"/>
<dbReference type="Pfam" id="PF00496">
    <property type="entry name" value="SBP_bac_5"/>
    <property type="match status" value="1"/>
</dbReference>
<evidence type="ECO:0000256" key="1">
    <source>
        <dbReference type="ARBA" id="ARBA00005695"/>
    </source>
</evidence>
<dbReference type="InterPro" id="IPR039424">
    <property type="entry name" value="SBP_5"/>
</dbReference>
<name>A0A6J4VU90_9BACT</name>
<sequence>MSRSSETELIAKIRTVAVNRRRLLLGATAAGAVVIGGRDAVAAQPARTFALARQDAPKPGGILKVATSTDPVGLDPMISSAYSTALITEHVYGSLMQYDKELNEVSPDLAESVEISEDRLLYTFKLRQGVKWHDGQPFTAEDVKFSMERQKDPATGSPNAYMYAAVESVTAVDPATVEVRFGQVTGPFLAFMASPWASMVPKHVVEAAGDLQTVMVGTGPFKFVSYEPGKAVKLVKNADYYVPGQPYVDELEIQFITDNTSRLNAAITRQVDLVQELAKKDHRQLSSMPGVQAITLESGSCNWAYTGMNVTRPPFDNPLVRQAVAFAKNRRAIADNVMFGLAIPLTGGIVPEWSWAHAEGLQLYPETPDIERAKALLAEAGLPDGFETTLKVSPAYSELAGQAAVDQEALRAVGINAEIVNLEWGTFINDVFGNNDFDLQVCGWGGPFIDPDEFLYPEFHSDQGFNPHLFADPEVDKLLNEGRTTFEREERKAIYDRVQERIFTLAPVAAGTNNVIVQAQQDYVKGFTPLPTGMMRWVREVWLDK</sequence>
<dbReference type="InterPro" id="IPR000914">
    <property type="entry name" value="SBP_5_dom"/>
</dbReference>
<dbReference type="GO" id="GO:1904680">
    <property type="term" value="F:peptide transmembrane transporter activity"/>
    <property type="evidence" value="ECO:0007669"/>
    <property type="project" value="TreeGrafter"/>
</dbReference>
<dbReference type="InterPro" id="IPR030678">
    <property type="entry name" value="Peptide/Ni-bd"/>
</dbReference>
<dbReference type="GO" id="GO:0043190">
    <property type="term" value="C:ATP-binding cassette (ABC) transporter complex"/>
    <property type="evidence" value="ECO:0007669"/>
    <property type="project" value="InterPro"/>
</dbReference>
<dbReference type="PIRSF" id="PIRSF002741">
    <property type="entry name" value="MppA"/>
    <property type="match status" value="1"/>
</dbReference>
<dbReference type="PROSITE" id="PS51318">
    <property type="entry name" value="TAT"/>
    <property type="match status" value="1"/>
</dbReference>
<evidence type="ECO:0000259" key="3">
    <source>
        <dbReference type="Pfam" id="PF00496"/>
    </source>
</evidence>
<dbReference type="Gene3D" id="3.10.105.10">
    <property type="entry name" value="Dipeptide-binding Protein, Domain 3"/>
    <property type="match status" value="1"/>
</dbReference>
<feature type="domain" description="Solute-binding protein family 5" evidence="3">
    <location>
        <begin position="104"/>
        <end position="464"/>
    </location>
</feature>
<dbReference type="GO" id="GO:0030288">
    <property type="term" value="C:outer membrane-bounded periplasmic space"/>
    <property type="evidence" value="ECO:0007669"/>
    <property type="project" value="UniProtKB-ARBA"/>
</dbReference>
<comment type="similarity">
    <text evidence="1">Belongs to the bacterial solute-binding protein 5 family.</text>
</comment>
<gene>
    <name evidence="4" type="ORF">AVDCRST_MAG59-5374</name>
</gene>
<dbReference type="PANTHER" id="PTHR30290">
    <property type="entry name" value="PERIPLASMIC BINDING COMPONENT OF ABC TRANSPORTER"/>
    <property type="match status" value="1"/>
</dbReference>
<evidence type="ECO:0000313" key="4">
    <source>
        <dbReference type="EMBL" id="CAA9585107.1"/>
    </source>
</evidence>
<dbReference type="SUPFAM" id="SSF53850">
    <property type="entry name" value="Periplasmic binding protein-like II"/>
    <property type="match status" value="1"/>
</dbReference>
<evidence type="ECO:0000256" key="2">
    <source>
        <dbReference type="ARBA" id="ARBA00022729"/>
    </source>
</evidence>
<accession>A0A6J4VU90</accession>
<dbReference type="EMBL" id="CADCWF010000375">
    <property type="protein sequence ID" value="CAA9585107.1"/>
    <property type="molecule type" value="Genomic_DNA"/>
</dbReference>
<reference evidence="4" key="1">
    <citation type="submission" date="2020-02" db="EMBL/GenBank/DDBJ databases">
        <authorList>
            <person name="Meier V. D."/>
        </authorList>
    </citation>
    <scope>NUCLEOTIDE SEQUENCE</scope>
    <source>
        <strain evidence="4">AVDCRST_MAG59</strain>
    </source>
</reference>
<keyword evidence="2" id="KW-0732">Signal</keyword>
<protein>
    <submittedName>
        <fullName evidence="4">ABC transporter, substrate-binding protein (Cluster 5, nickel/peptides/opines)</fullName>
    </submittedName>
</protein>
<organism evidence="4">
    <name type="scientific">uncultured Thermomicrobiales bacterium</name>
    <dbReference type="NCBI Taxonomy" id="1645740"/>
    <lineage>
        <taxon>Bacteria</taxon>
        <taxon>Pseudomonadati</taxon>
        <taxon>Thermomicrobiota</taxon>
        <taxon>Thermomicrobia</taxon>
        <taxon>Thermomicrobiales</taxon>
        <taxon>environmental samples</taxon>
    </lineage>
</organism>
<dbReference type="InterPro" id="IPR006311">
    <property type="entry name" value="TAT_signal"/>
</dbReference>